<dbReference type="AlphaFoldDB" id="A0A3E0H1X2"/>
<keyword evidence="3" id="KW-1185">Reference proteome</keyword>
<dbReference type="InterPro" id="IPR007278">
    <property type="entry name" value="DUF397"/>
</dbReference>
<organism evidence="2 3">
    <name type="scientific">Kutzneria buriramensis</name>
    <dbReference type="NCBI Taxonomy" id="1045776"/>
    <lineage>
        <taxon>Bacteria</taxon>
        <taxon>Bacillati</taxon>
        <taxon>Actinomycetota</taxon>
        <taxon>Actinomycetes</taxon>
        <taxon>Pseudonocardiales</taxon>
        <taxon>Pseudonocardiaceae</taxon>
        <taxon>Kutzneria</taxon>
    </lineage>
</organism>
<evidence type="ECO:0000259" key="1">
    <source>
        <dbReference type="Pfam" id="PF04149"/>
    </source>
</evidence>
<reference evidence="2 3" key="1">
    <citation type="submission" date="2018-08" db="EMBL/GenBank/DDBJ databases">
        <title>Genomic Encyclopedia of Archaeal and Bacterial Type Strains, Phase II (KMG-II): from individual species to whole genera.</title>
        <authorList>
            <person name="Goeker M."/>
        </authorList>
    </citation>
    <scope>NUCLEOTIDE SEQUENCE [LARGE SCALE GENOMIC DNA]</scope>
    <source>
        <strain evidence="2 3">DSM 45791</strain>
    </source>
</reference>
<protein>
    <submittedName>
        <fullName evidence="2">Uncharacterized protein DUF397</fullName>
    </submittedName>
</protein>
<proteinExistence type="predicted"/>
<dbReference type="Proteomes" id="UP000256269">
    <property type="component" value="Unassembled WGS sequence"/>
</dbReference>
<name>A0A3E0H1X2_9PSEU</name>
<dbReference type="RefSeq" id="WP_211353396.1">
    <property type="nucleotide sequence ID" value="NZ_CP144375.1"/>
</dbReference>
<accession>A0A3E0H1X2</accession>
<sequence length="73" mass="8149">MVEHRAAYIVEVDAEGLTWVKSSYSNSVGGNCVEQAVMADRIVVRCSRDRLGSRLSFPRAAWLTFLAETRRGC</sequence>
<gene>
    <name evidence="2" type="ORF">BCF44_11557</name>
</gene>
<evidence type="ECO:0000313" key="3">
    <source>
        <dbReference type="Proteomes" id="UP000256269"/>
    </source>
</evidence>
<dbReference type="EMBL" id="QUNO01000015">
    <property type="protein sequence ID" value="REH37053.1"/>
    <property type="molecule type" value="Genomic_DNA"/>
</dbReference>
<evidence type="ECO:0000313" key="2">
    <source>
        <dbReference type="EMBL" id="REH37053.1"/>
    </source>
</evidence>
<comment type="caution">
    <text evidence="2">The sequence shown here is derived from an EMBL/GenBank/DDBJ whole genome shotgun (WGS) entry which is preliminary data.</text>
</comment>
<dbReference type="Pfam" id="PF04149">
    <property type="entry name" value="DUF397"/>
    <property type="match status" value="1"/>
</dbReference>
<feature type="domain" description="DUF397" evidence="1">
    <location>
        <begin position="17"/>
        <end position="69"/>
    </location>
</feature>